<evidence type="ECO:0000256" key="1">
    <source>
        <dbReference type="ARBA" id="ARBA00004571"/>
    </source>
</evidence>
<dbReference type="Gene3D" id="2.60.40.1120">
    <property type="entry name" value="Carboxypeptidase-like, regulatory domain"/>
    <property type="match status" value="1"/>
</dbReference>
<evidence type="ECO:0000256" key="5">
    <source>
        <dbReference type="ARBA" id="ARBA00022729"/>
    </source>
</evidence>
<dbReference type="PANTHER" id="PTHR30069:SF29">
    <property type="entry name" value="HEMOGLOBIN AND HEMOGLOBIN-HAPTOGLOBIN-BINDING PROTEIN 1-RELATED"/>
    <property type="match status" value="1"/>
</dbReference>
<feature type="domain" description="Outer membrane protein beta-barrel" evidence="9">
    <location>
        <begin position="370"/>
        <end position="757"/>
    </location>
</feature>
<dbReference type="InterPro" id="IPR041700">
    <property type="entry name" value="OMP_b-brl_3"/>
</dbReference>
<dbReference type="SUPFAM" id="SSF56935">
    <property type="entry name" value="Porins"/>
    <property type="match status" value="1"/>
</dbReference>
<dbReference type="EMBL" id="QRTW01000013">
    <property type="protein sequence ID" value="RGR13468.1"/>
    <property type="molecule type" value="Genomic_DNA"/>
</dbReference>
<dbReference type="PANTHER" id="PTHR30069">
    <property type="entry name" value="TONB-DEPENDENT OUTER MEMBRANE RECEPTOR"/>
    <property type="match status" value="1"/>
</dbReference>
<evidence type="ECO:0000256" key="4">
    <source>
        <dbReference type="ARBA" id="ARBA00022692"/>
    </source>
</evidence>
<proteinExistence type="predicted"/>
<dbReference type="InterPro" id="IPR036942">
    <property type="entry name" value="Beta-barrel_TonB_sf"/>
</dbReference>
<dbReference type="InterPro" id="IPR008969">
    <property type="entry name" value="CarboxyPept-like_regulatory"/>
</dbReference>
<evidence type="ECO:0000259" key="9">
    <source>
        <dbReference type="Pfam" id="PF14905"/>
    </source>
</evidence>
<dbReference type="Gene3D" id="2.170.130.10">
    <property type="entry name" value="TonB-dependent receptor, plug domain"/>
    <property type="match status" value="1"/>
</dbReference>
<feature type="chain" id="PRO_5019040530" evidence="8">
    <location>
        <begin position="21"/>
        <end position="777"/>
    </location>
</feature>
<reference evidence="10 11" key="1">
    <citation type="submission" date="2018-08" db="EMBL/GenBank/DDBJ databases">
        <title>A genome reference for cultivated species of the human gut microbiota.</title>
        <authorList>
            <person name="Zou Y."/>
            <person name="Xue W."/>
            <person name="Luo G."/>
        </authorList>
    </citation>
    <scope>NUCLEOTIDE SEQUENCE [LARGE SCALE GENOMIC DNA]</scope>
    <source>
        <strain evidence="10 11">AF26-20BH</strain>
    </source>
</reference>
<keyword evidence="7" id="KW-0998">Cell outer membrane</keyword>
<dbReference type="Proteomes" id="UP000283310">
    <property type="component" value="Unassembled WGS sequence"/>
</dbReference>
<dbReference type="GO" id="GO:0044718">
    <property type="term" value="P:siderophore transmembrane transport"/>
    <property type="evidence" value="ECO:0007669"/>
    <property type="project" value="TreeGrafter"/>
</dbReference>
<dbReference type="InterPro" id="IPR039426">
    <property type="entry name" value="TonB-dep_rcpt-like"/>
</dbReference>
<dbReference type="Pfam" id="PF13715">
    <property type="entry name" value="CarbopepD_reg_2"/>
    <property type="match status" value="1"/>
</dbReference>
<accession>A0A412DMR2</accession>
<dbReference type="SUPFAM" id="SSF49464">
    <property type="entry name" value="Carboxypeptidase regulatory domain-like"/>
    <property type="match status" value="1"/>
</dbReference>
<dbReference type="InterPro" id="IPR037066">
    <property type="entry name" value="Plug_dom_sf"/>
</dbReference>
<keyword evidence="4" id="KW-0812">Transmembrane</keyword>
<keyword evidence="10" id="KW-0675">Receptor</keyword>
<evidence type="ECO:0000313" key="11">
    <source>
        <dbReference type="Proteomes" id="UP000283310"/>
    </source>
</evidence>
<protein>
    <submittedName>
        <fullName evidence="10">TonB-dependent receptor</fullName>
    </submittedName>
</protein>
<name>A0A412DMR2_BACSE</name>
<dbReference type="GO" id="GO:0009279">
    <property type="term" value="C:cell outer membrane"/>
    <property type="evidence" value="ECO:0007669"/>
    <property type="project" value="UniProtKB-SubCell"/>
</dbReference>
<keyword evidence="6" id="KW-0472">Membrane</keyword>
<evidence type="ECO:0000256" key="6">
    <source>
        <dbReference type="ARBA" id="ARBA00023136"/>
    </source>
</evidence>
<evidence type="ECO:0000256" key="7">
    <source>
        <dbReference type="ARBA" id="ARBA00023237"/>
    </source>
</evidence>
<keyword evidence="3" id="KW-1134">Transmembrane beta strand</keyword>
<dbReference type="GO" id="GO:0015344">
    <property type="term" value="F:siderophore uptake transmembrane transporter activity"/>
    <property type="evidence" value="ECO:0007669"/>
    <property type="project" value="TreeGrafter"/>
</dbReference>
<evidence type="ECO:0000256" key="8">
    <source>
        <dbReference type="SAM" id="SignalP"/>
    </source>
</evidence>
<evidence type="ECO:0000313" key="10">
    <source>
        <dbReference type="EMBL" id="RGR13468.1"/>
    </source>
</evidence>
<keyword evidence="2" id="KW-0813">Transport</keyword>
<evidence type="ECO:0000256" key="3">
    <source>
        <dbReference type="ARBA" id="ARBA00022452"/>
    </source>
</evidence>
<dbReference type="AlphaFoldDB" id="A0A412DMR2"/>
<keyword evidence="5 8" id="KW-0732">Signal</keyword>
<gene>
    <name evidence="10" type="ORF">DWY65_09050</name>
</gene>
<comment type="caution">
    <text evidence="10">The sequence shown here is derived from an EMBL/GenBank/DDBJ whole genome shotgun (WGS) entry which is preliminary data.</text>
</comment>
<dbReference type="Pfam" id="PF14905">
    <property type="entry name" value="OMP_b-brl_3"/>
    <property type="match status" value="1"/>
</dbReference>
<comment type="subcellular location">
    <subcellularLocation>
        <location evidence="1">Cell outer membrane</location>
        <topology evidence="1">Multi-pass membrane protein</topology>
    </subcellularLocation>
</comment>
<sequence length="777" mass="87651">MDKFLYILFVAVFMANTSSAQIRLYGKVTDTQNATVDMATVVLKDNQGNIITGCISDSLGCFNMNDLTSGTYILQVSCIGYANYTKQLKADKDISVAIMLSRQDIALGEVVVTAKTPLIRREIDRVVLNVDKLNTVATNFMDVLKHTPGILVQDDDISMLNKGKIIFLLNGREMNMDMKGLVAYLTAQSSDNLKQIEVMTTPPAKYSAEGSAGVINFVTKKQRNNFIGGNAANKLSVRKSVYDDASISLQYKQNKVEAYMNAGVGFGTMQSDSEKGIDYPSETWNTTNNMHKSNNYVVATAGLEYLATENSSLGAIFSYTNMQPDANSTAGTSVLHKETNRQLKQYETNTHSNVNYNCYNANLHYTLANIGKKGRELSVNADYLNYTINDKVSLYTLHDESLSYKRRPENTIEIYQAKADMEMPISKGAVSYGVAYSQSKTDNRTRYEQISTGQDLDDHFIYREYILAAYADLRLKCSDYWDFKLGVRGEYGKLDGNSIKMSQRTVKHQFDLFPTAYLNYNLNEDKTFYLSMSSRINRPSYVDINPFVTYTDAYTKTEGNPNLLPEKSYTAELGYTQGDFSVSASAMWKNHVVASYITMDDSHKLTTITSDNIMKKQMYSIDASYYFDRLSWLDSSIEGSVYTIISRPVAGYDFEKTTNTSIFIYMNNNVYLNRPKTLMATLWGQYQSKEKDIVGESKSRYRVDLGLKYLLLDKRLSVGVECQNMLASPAKSVIFNQDATHTFESSPYRVLKVSLSYRFGKNLKIRQSRFGIGSERL</sequence>
<dbReference type="Gene3D" id="2.40.170.20">
    <property type="entry name" value="TonB-dependent receptor, beta-barrel domain"/>
    <property type="match status" value="1"/>
</dbReference>
<feature type="signal peptide" evidence="8">
    <location>
        <begin position="1"/>
        <end position="20"/>
    </location>
</feature>
<dbReference type="RefSeq" id="WP_117903759.1">
    <property type="nucleotide sequence ID" value="NZ_JADNPL010000021.1"/>
</dbReference>
<evidence type="ECO:0000256" key="2">
    <source>
        <dbReference type="ARBA" id="ARBA00022448"/>
    </source>
</evidence>
<organism evidence="10 11">
    <name type="scientific">Bacteroides stercoris</name>
    <dbReference type="NCBI Taxonomy" id="46506"/>
    <lineage>
        <taxon>Bacteria</taxon>
        <taxon>Pseudomonadati</taxon>
        <taxon>Bacteroidota</taxon>
        <taxon>Bacteroidia</taxon>
        <taxon>Bacteroidales</taxon>
        <taxon>Bacteroidaceae</taxon>
        <taxon>Bacteroides</taxon>
    </lineage>
</organism>